<dbReference type="InterPro" id="IPR000792">
    <property type="entry name" value="Tscrpt_reg_LuxR_C"/>
</dbReference>
<dbReference type="GO" id="GO:0003700">
    <property type="term" value="F:DNA-binding transcription factor activity"/>
    <property type="evidence" value="ECO:0007669"/>
    <property type="project" value="TreeGrafter"/>
</dbReference>
<keyword evidence="7" id="KW-1185">Reference proteome</keyword>
<dbReference type="InterPro" id="IPR028082">
    <property type="entry name" value="Peripla_BP_I"/>
</dbReference>
<evidence type="ECO:0000256" key="1">
    <source>
        <dbReference type="ARBA" id="ARBA00023015"/>
    </source>
</evidence>
<dbReference type="SMART" id="SM00421">
    <property type="entry name" value="HTH_LUXR"/>
    <property type="match status" value="1"/>
</dbReference>
<dbReference type="PANTHER" id="PTHR30146:SF109">
    <property type="entry name" value="HTH-TYPE TRANSCRIPTIONAL REGULATOR GALS"/>
    <property type="match status" value="1"/>
</dbReference>
<keyword evidence="2" id="KW-0238">DNA-binding</keyword>
<dbReference type="Gene3D" id="3.40.50.2300">
    <property type="match status" value="1"/>
</dbReference>
<keyword evidence="3" id="KW-0804">Transcription</keyword>
<organism evidence="6 7">
    <name type="scientific">Anaerofilum hominis</name>
    <dbReference type="NCBI Taxonomy" id="2763016"/>
    <lineage>
        <taxon>Bacteria</taxon>
        <taxon>Bacillati</taxon>
        <taxon>Bacillota</taxon>
        <taxon>Clostridia</taxon>
        <taxon>Eubacteriales</taxon>
        <taxon>Oscillospiraceae</taxon>
        <taxon>Anaerofilum</taxon>
    </lineage>
</organism>
<evidence type="ECO:0000313" key="7">
    <source>
        <dbReference type="Proteomes" id="UP000659630"/>
    </source>
</evidence>
<dbReference type="RefSeq" id="WP_186887968.1">
    <property type="nucleotide sequence ID" value="NZ_JACONZ010000003.1"/>
</dbReference>
<reference evidence="6" key="1">
    <citation type="submission" date="2020-08" db="EMBL/GenBank/DDBJ databases">
        <title>Genome public.</title>
        <authorList>
            <person name="Liu C."/>
            <person name="Sun Q."/>
        </authorList>
    </citation>
    <scope>NUCLEOTIDE SEQUENCE</scope>
    <source>
        <strain evidence="6">BX8</strain>
    </source>
</reference>
<gene>
    <name evidence="6" type="ORF">H8S23_08750</name>
</gene>
<name>A0A923IB28_9FIRM</name>
<evidence type="ECO:0000313" key="6">
    <source>
        <dbReference type="EMBL" id="MBC5581593.1"/>
    </source>
</evidence>
<comment type="caution">
    <text evidence="6">The sequence shown here is derived from an EMBL/GenBank/DDBJ whole genome shotgun (WGS) entry which is preliminary data.</text>
</comment>
<sequence length="358" mass="39560">MLYVRTEEEFKSYPWCRRILRGLGDEARKKRVPLREIGDAAQIPPQDRETAVLLIGASEAWIGREALRADALGVHPIALTNRPPAGRDGAMSAVMMDIPDSMRLAVDYLRSLGCERLGLYGVNPAATSDPWRAEVFQRLTKGKGGVFVTQRSLQHTFECFRSQLSACDGVICASDYAALSLVRRLGQVGAGQPGSPYLLGYGNLFLSRLSSPSITSISDDYEHFGRAALAAYHLVVREKTVSSVNILLHSRLHVRETTGGRPYAGARHGPEEAGQRPRNPFYEDGEVSRMAMLETLLGQCDETDFAVLQCLMHGDTYAATAEKCFVSETAAKYRVKKMEKMCGANSRGELVSFLREFF</sequence>
<dbReference type="AlphaFoldDB" id="A0A923IB28"/>
<evidence type="ECO:0000259" key="5">
    <source>
        <dbReference type="SMART" id="SM00421"/>
    </source>
</evidence>
<evidence type="ECO:0000256" key="3">
    <source>
        <dbReference type="ARBA" id="ARBA00023163"/>
    </source>
</evidence>
<feature type="domain" description="HTH luxR-type" evidence="5">
    <location>
        <begin position="297"/>
        <end position="354"/>
    </location>
</feature>
<dbReference type="InterPro" id="IPR046335">
    <property type="entry name" value="LacI/GalR-like_sensor"/>
</dbReference>
<proteinExistence type="predicted"/>
<dbReference type="GO" id="GO:0000976">
    <property type="term" value="F:transcription cis-regulatory region binding"/>
    <property type="evidence" value="ECO:0007669"/>
    <property type="project" value="TreeGrafter"/>
</dbReference>
<protein>
    <submittedName>
        <fullName evidence="6">Substrate-binding domain-containing protein</fullName>
    </submittedName>
</protein>
<keyword evidence="1" id="KW-0805">Transcription regulation</keyword>
<dbReference type="Pfam" id="PF13377">
    <property type="entry name" value="Peripla_BP_3"/>
    <property type="match status" value="1"/>
</dbReference>
<dbReference type="SUPFAM" id="SSF53822">
    <property type="entry name" value="Periplasmic binding protein-like I"/>
    <property type="match status" value="1"/>
</dbReference>
<dbReference type="EMBL" id="JACONZ010000003">
    <property type="protein sequence ID" value="MBC5581593.1"/>
    <property type="molecule type" value="Genomic_DNA"/>
</dbReference>
<dbReference type="Proteomes" id="UP000659630">
    <property type="component" value="Unassembled WGS sequence"/>
</dbReference>
<accession>A0A923IB28</accession>
<evidence type="ECO:0000256" key="2">
    <source>
        <dbReference type="ARBA" id="ARBA00023125"/>
    </source>
</evidence>
<feature type="region of interest" description="Disordered" evidence="4">
    <location>
        <begin position="258"/>
        <end position="279"/>
    </location>
</feature>
<dbReference type="PANTHER" id="PTHR30146">
    <property type="entry name" value="LACI-RELATED TRANSCRIPTIONAL REPRESSOR"/>
    <property type="match status" value="1"/>
</dbReference>
<evidence type="ECO:0000256" key="4">
    <source>
        <dbReference type="SAM" id="MobiDB-lite"/>
    </source>
</evidence>